<evidence type="ECO:0000313" key="6">
    <source>
        <dbReference type="EMBL" id="MDA3629391.1"/>
    </source>
</evidence>
<evidence type="ECO:0000256" key="1">
    <source>
        <dbReference type="ARBA" id="ARBA00009437"/>
    </source>
</evidence>
<dbReference type="Pfam" id="PF03466">
    <property type="entry name" value="LysR_substrate"/>
    <property type="match status" value="1"/>
</dbReference>
<dbReference type="InterPro" id="IPR036388">
    <property type="entry name" value="WH-like_DNA-bd_sf"/>
</dbReference>
<comment type="similarity">
    <text evidence="1">Belongs to the LysR transcriptional regulatory family.</text>
</comment>
<proteinExistence type="inferred from homology"/>
<dbReference type="InterPro" id="IPR036390">
    <property type="entry name" value="WH_DNA-bd_sf"/>
</dbReference>
<dbReference type="Gene3D" id="1.10.10.10">
    <property type="entry name" value="Winged helix-like DNA-binding domain superfamily/Winged helix DNA-binding domain"/>
    <property type="match status" value="1"/>
</dbReference>
<dbReference type="RefSeq" id="WP_270952405.1">
    <property type="nucleotide sequence ID" value="NZ_JAQGLA010000066.1"/>
</dbReference>
<dbReference type="Proteomes" id="UP001210380">
    <property type="component" value="Unassembled WGS sequence"/>
</dbReference>
<evidence type="ECO:0000256" key="4">
    <source>
        <dbReference type="ARBA" id="ARBA00023163"/>
    </source>
</evidence>
<gene>
    <name evidence="6" type="ORF">OU415_28450</name>
</gene>
<dbReference type="PANTHER" id="PTHR30126:SF39">
    <property type="entry name" value="HTH-TYPE TRANSCRIPTIONAL REGULATOR CYSL"/>
    <property type="match status" value="1"/>
</dbReference>
<dbReference type="InterPro" id="IPR000847">
    <property type="entry name" value="LysR_HTH_N"/>
</dbReference>
<keyword evidence="7" id="KW-1185">Reference proteome</keyword>
<reference evidence="6 7" key="1">
    <citation type="submission" date="2022-11" db="EMBL/GenBank/DDBJ databases">
        <title>Draft genome sequence of Saccharopolyspora sp. WRP15-2 isolated from rhizosphere soils of wild rice in Thailand.</title>
        <authorList>
            <person name="Duangmal K."/>
            <person name="Kammanee S."/>
            <person name="Muangham S."/>
        </authorList>
    </citation>
    <scope>NUCLEOTIDE SEQUENCE [LARGE SCALE GENOMIC DNA]</scope>
    <source>
        <strain evidence="6 7">WRP15-2</strain>
    </source>
</reference>
<dbReference type="InterPro" id="IPR005119">
    <property type="entry name" value="LysR_subst-bd"/>
</dbReference>
<keyword evidence="3" id="KW-0238">DNA-binding</keyword>
<protein>
    <submittedName>
        <fullName evidence="6">LysR family transcriptional regulator</fullName>
    </submittedName>
</protein>
<evidence type="ECO:0000313" key="7">
    <source>
        <dbReference type="Proteomes" id="UP001210380"/>
    </source>
</evidence>
<feature type="domain" description="HTH lysR-type" evidence="5">
    <location>
        <begin position="7"/>
        <end position="64"/>
    </location>
</feature>
<dbReference type="SUPFAM" id="SSF53850">
    <property type="entry name" value="Periplasmic binding protein-like II"/>
    <property type="match status" value="1"/>
</dbReference>
<dbReference type="EMBL" id="JAQGLA010000066">
    <property type="protein sequence ID" value="MDA3629391.1"/>
    <property type="molecule type" value="Genomic_DNA"/>
</dbReference>
<comment type="caution">
    <text evidence="6">The sequence shown here is derived from an EMBL/GenBank/DDBJ whole genome shotgun (WGS) entry which is preliminary data.</text>
</comment>
<dbReference type="SUPFAM" id="SSF46785">
    <property type="entry name" value="Winged helix' DNA-binding domain"/>
    <property type="match status" value="1"/>
</dbReference>
<evidence type="ECO:0000256" key="2">
    <source>
        <dbReference type="ARBA" id="ARBA00023015"/>
    </source>
</evidence>
<dbReference type="Gene3D" id="3.40.190.10">
    <property type="entry name" value="Periplasmic binding protein-like II"/>
    <property type="match status" value="2"/>
</dbReference>
<dbReference type="CDD" id="cd05466">
    <property type="entry name" value="PBP2_LTTR_substrate"/>
    <property type="match status" value="1"/>
</dbReference>
<accession>A0ABT4V5Z5</accession>
<dbReference type="Pfam" id="PF00126">
    <property type="entry name" value="HTH_1"/>
    <property type="match status" value="1"/>
</dbReference>
<keyword evidence="4" id="KW-0804">Transcription</keyword>
<evidence type="ECO:0000256" key="3">
    <source>
        <dbReference type="ARBA" id="ARBA00023125"/>
    </source>
</evidence>
<organism evidence="6 7">
    <name type="scientific">Saccharopolyspora oryzae</name>
    <dbReference type="NCBI Taxonomy" id="2997343"/>
    <lineage>
        <taxon>Bacteria</taxon>
        <taxon>Bacillati</taxon>
        <taxon>Actinomycetota</taxon>
        <taxon>Actinomycetes</taxon>
        <taxon>Pseudonocardiales</taxon>
        <taxon>Pseudonocardiaceae</taxon>
        <taxon>Saccharopolyspora</taxon>
    </lineage>
</organism>
<evidence type="ECO:0000259" key="5">
    <source>
        <dbReference type="PROSITE" id="PS50931"/>
    </source>
</evidence>
<dbReference type="PROSITE" id="PS50931">
    <property type="entry name" value="HTH_LYSR"/>
    <property type="match status" value="1"/>
</dbReference>
<dbReference type="PRINTS" id="PR00039">
    <property type="entry name" value="HTHLYSR"/>
</dbReference>
<keyword evidence="2" id="KW-0805">Transcription regulation</keyword>
<name>A0ABT4V5Z5_9PSEU</name>
<dbReference type="PANTHER" id="PTHR30126">
    <property type="entry name" value="HTH-TYPE TRANSCRIPTIONAL REGULATOR"/>
    <property type="match status" value="1"/>
</dbReference>
<sequence>MSGGTSIDVLDLKVFLEVVRSGSFGRAAVEMQLAQPSVSTRMAALERKLGTRLFDRGPRGTVPTRAGERLGDYARRCLALLAEAEAAVRAEGVERLVVAAPASIGTAVFPSVLAAVPGRAVDVVCRIAHSDEAVAALLDGSAHAAYVLRRVLPAGLDSVAVADSPLIAVAAPDNPVVELVAPQPDDFASTPVIVHNWSEQAEEIVAMFACPQRGPDHPIRLVGTPDIAVELAANAGYVAVVPRYAAARALADGRVHRLPLPDLGVVMPIRLVYRAEMAQRRAVQLLLDVNAELHDQLAPAGEPPDPR</sequence>